<keyword evidence="2" id="KW-0597">Phosphoprotein</keyword>
<evidence type="ECO:0000256" key="4">
    <source>
        <dbReference type="ARBA" id="ARBA00022679"/>
    </source>
</evidence>
<dbReference type="PANTHER" id="PTHR34581:SF2">
    <property type="entry name" value="PTS SYSTEM N,N'-DIACETYLCHITOBIOSE-SPECIFIC EIIB COMPONENT"/>
    <property type="match status" value="1"/>
</dbReference>
<evidence type="ECO:0000313" key="10">
    <source>
        <dbReference type="Proteomes" id="UP000500890"/>
    </source>
</evidence>
<dbReference type="GO" id="GO:0009401">
    <property type="term" value="P:phosphoenolpyruvate-dependent sugar phosphotransferase system"/>
    <property type="evidence" value="ECO:0007669"/>
    <property type="project" value="UniProtKB-KW"/>
</dbReference>
<evidence type="ECO:0000259" key="8">
    <source>
        <dbReference type="PROSITE" id="PS51100"/>
    </source>
</evidence>
<evidence type="ECO:0000256" key="1">
    <source>
        <dbReference type="ARBA" id="ARBA00022448"/>
    </source>
</evidence>
<proteinExistence type="predicted"/>
<feature type="domain" description="PTS EIIB type-3" evidence="8">
    <location>
        <begin position="1"/>
        <end position="100"/>
    </location>
</feature>
<evidence type="ECO:0000256" key="2">
    <source>
        <dbReference type="ARBA" id="ARBA00022553"/>
    </source>
</evidence>
<gene>
    <name evidence="9" type="ORF">G7081_06995</name>
</gene>
<protein>
    <submittedName>
        <fullName evidence="9">PTS sugar transporter subunit IIB</fullName>
    </submittedName>
</protein>
<dbReference type="PANTHER" id="PTHR34581">
    <property type="entry name" value="PTS SYSTEM N,N'-DIACETYLCHITOBIOSE-SPECIFIC EIIB COMPONENT"/>
    <property type="match status" value="1"/>
</dbReference>
<evidence type="ECO:0000256" key="6">
    <source>
        <dbReference type="ARBA" id="ARBA00022777"/>
    </source>
</evidence>
<keyword evidence="10" id="KW-1185">Reference proteome</keyword>
<dbReference type="EMBL" id="CP049886">
    <property type="protein sequence ID" value="QIL46832.1"/>
    <property type="molecule type" value="Genomic_DNA"/>
</dbReference>
<dbReference type="CDD" id="cd05564">
    <property type="entry name" value="PTS_IIB_chitobiose_lichenan"/>
    <property type="match status" value="1"/>
</dbReference>
<name>A0A6G8APG2_9ENTE</name>
<keyword evidence="1" id="KW-0813">Transport</keyword>
<keyword evidence="4" id="KW-0808">Transferase</keyword>
<evidence type="ECO:0000256" key="5">
    <source>
        <dbReference type="ARBA" id="ARBA00022683"/>
    </source>
</evidence>
<organism evidence="9 10">
    <name type="scientific">Vagococcus coleopterorum</name>
    <dbReference type="NCBI Taxonomy" id="2714946"/>
    <lineage>
        <taxon>Bacteria</taxon>
        <taxon>Bacillati</taxon>
        <taxon>Bacillota</taxon>
        <taxon>Bacilli</taxon>
        <taxon>Lactobacillales</taxon>
        <taxon>Enterococcaceae</taxon>
        <taxon>Vagococcus</taxon>
    </lineage>
</organism>
<dbReference type="InterPro" id="IPR013012">
    <property type="entry name" value="PTS_EIIB_3"/>
</dbReference>
<evidence type="ECO:0000256" key="7">
    <source>
        <dbReference type="PROSITE-ProRule" id="PRU00423"/>
    </source>
</evidence>
<sequence>MKILLVCAGGMSTSLLVKKMEEYWSEEGIPLAVKAVGLGQYKEQANDYDMILLGPQVRYRLNEIKTLTKMPCATIDSMAYAMGDCPVIMKLAQKLLAEME</sequence>
<dbReference type="Pfam" id="PF02302">
    <property type="entry name" value="PTS_IIB"/>
    <property type="match status" value="1"/>
</dbReference>
<dbReference type="GO" id="GO:0008982">
    <property type="term" value="F:protein-N(PI)-phosphohistidine-sugar phosphotransferase activity"/>
    <property type="evidence" value="ECO:0007669"/>
    <property type="project" value="InterPro"/>
</dbReference>
<dbReference type="KEGG" id="vah:G7081_06995"/>
<accession>A0A6G8APG2</accession>
<dbReference type="PROSITE" id="PS51100">
    <property type="entry name" value="PTS_EIIB_TYPE_3"/>
    <property type="match status" value="1"/>
</dbReference>
<reference evidence="9 10" key="1">
    <citation type="submission" date="2020-03" db="EMBL/GenBank/DDBJ databases">
        <title>Vagococcus sp. nov., isolated from beetles.</title>
        <authorList>
            <person name="Hyun D.-W."/>
            <person name="Bae J.-W."/>
        </authorList>
    </citation>
    <scope>NUCLEOTIDE SEQUENCE [LARGE SCALE GENOMIC DNA]</scope>
    <source>
        <strain evidence="9 10">HDW17A</strain>
    </source>
</reference>
<dbReference type="SUPFAM" id="SSF52794">
    <property type="entry name" value="PTS system IIB component-like"/>
    <property type="match status" value="1"/>
</dbReference>
<dbReference type="Proteomes" id="UP000500890">
    <property type="component" value="Chromosome"/>
</dbReference>
<dbReference type="RefSeq" id="WP_166008220.1">
    <property type="nucleotide sequence ID" value="NZ_CP049886.1"/>
</dbReference>
<keyword evidence="6" id="KW-0418">Kinase</keyword>
<dbReference type="AlphaFoldDB" id="A0A6G8APG2"/>
<feature type="modified residue" description="Phosphocysteine; by EIIA" evidence="7">
    <location>
        <position position="7"/>
    </location>
</feature>
<evidence type="ECO:0000256" key="3">
    <source>
        <dbReference type="ARBA" id="ARBA00022597"/>
    </source>
</evidence>
<dbReference type="GO" id="GO:0016301">
    <property type="term" value="F:kinase activity"/>
    <property type="evidence" value="ECO:0007669"/>
    <property type="project" value="UniProtKB-KW"/>
</dbReference>
<evidence type="ECO:0000313" key="9">
    <source>
        <dbReference type="EMBL" id="QIL46832.1"/>
    </source>
</evidence>
<dbReference type="Gene3D" id="3.40.50.2300">
    <property type="match status" value="1"/>
</dbReference>
<dbReference type="InterPro" id="IPR051819">
    <property type="entry name" value="PTS_sugar-specific_EIIB"/>
</dbReference>
<dbReference type="InterPro" id="IPR036095">
    <property type="entry name" value="PTS_EIIB-like_sf"/>
</dbReference>
<keyword evidence="5" id="KW-0598">Phosphotransferase system</keyword>
<keyword evidence="3 9" id="KW-0762">Sugar transport</keyword>
<dbReference type="InterPro" id="IPR003501">
    <property type="entry name" value="PTS_EIIB_2/3"/>
</dbReference>